<dbReference type="InterPro" id="IPR029016">
    <property type="entry name" value="GAF-like_dom_sf"/>
</dbReference>
<evidence type="ECO:0000256" key="4">
    <source>
        <dbReference type="ARBA" id="ARBA00022543"/>
    </source>
</evidence>
<dbReference type="InterPro" id="IPR036097">
    <property type="entry name" value="HisK_dim/P_sf"/>
</dbReference>
<dbReference type="EMBL" id="JACJIQ010000001">
    <property type="protein sequence ID" value="MBA9075320.1"/>
    <property type="molecule type" value="Genomic_DNA"/>
</dbReference>
<dbReference type="PANTHER" id="PTHR43304">
    <property type="entry name" value="PHYTOCHROME-LIKE PROTEIN CPH1"/>
    <property type="match status" value="1"/>
</dbReference>
<accession>A0A839GAK6</accession>
<dbReference type="GO" id="GO:0009584">
    <property type="term" value="P:detection of visible light"/>
    <property type="evidence" value="ECO:0007669"/>
    <property type="project" value="InterPro"/>
</dbReference>
<dbReference type="CDD" id="cd00075">
    <property type="entry name" value="HATPase"/>
    <property type="match status" value="1"/>
</dbReference>
<dbReference type="PROSITE" id="PS50109">
    <property type="entry name" value="HIS_KIN"/>
    <property type="match status" value="1"/>
</dbReference>
<dbReference type="Gene3D" id="3.30.450.40">
    <property type="match status" value="1"/>
</dbReference>
<evidence type="ECO:0000256" key="6">
    <source>
        <dbReference type="ARBA" id="ARBA00022606"/>
    </source>
</evidence>
<dbReference type="GO" id="GO:0000155">
    <property type="term" value="F:phosphorelay sensor kinase activity"/>
    <property type="evidence" value="ECO:0007669"/>
    <property type="project" value="InterPro"/>
</dbReference>
<dbReference type="InterPro" id="IPR052162">
    <property type="entry name" value="Sensor_kinase/Photoreceptor"/>
</dbReference>
<comment type="caution">
    <text evidence="13">The sequence shown here is derived from an EMBL/GenBank/DDBJ whole genome shotgun (WGS) entry which is preliminary data.</text>
</comment>
<dbReference type="Pfam" id="PF01590">
    <property type="entry name" value="GAF"/>
    <property type="match status" value="1"/>
</dbReference>
<dbReference type="Proteomes" id="UP000563094">
    <property type="component" value="Unassembled WGS sequence"/>
</dbReference>
<dbReference type="InterPro" id="IPR035965">
    <property type="entry name" value="PAS-like_dom_sf"/>
</dbReference>
<keyword evidence="5" id="KW-0597">Phosphoprotein</keyword>
<dbReference type="GO" id="GO:0009881">
    <property type="term" value="F:photoreceptor activity"/>
    <property type="evidence" value="ECO:0007669"/>
    <property type="project" value="UniProtKB-KW"/>
</dbReference>
<evidence type="ECO:0000256" key="5">
    <source>
        <dbReference type="ARBA" id="ARBA00022553"/>
    </source>
</evidence>
<evidence type="ECO:0000313" key="14">
    <source>
        <dbReference type="Proteomes" id="UP000563094"/>
    </source>
</evidence>
<dbReference type="InterPro" id="IPR036890">
    <property type="entry name" value="HATPase_C_sf"/>
</dbReference>
<protein>
    <recommendedName>
        <fullName evidence="3">histidine kinase</fullName>
        <ecNumber evidence="3">2.7.13.3</ecNumber>
    </recommendedName>
</protein>
<reference evidence="13 14" key="1">
    <citation type="submission" date="2020-08" db="EMBL/GenBank/DDBJ databases">
        <title>Genomic Encyclopedia of Type Strains, Phase IV (KMG-IV): sequencing the most valuable type-strain genomes for metagenomic binning, comparative biology and taxonomic classification.</title>
        <authorList>
            <person name="Goeker M."/>
        </authorList>
    </citation>
    <scope>NUCLEOTIDE SEQUENCE [LARGE SCALE GENOMIC DNA]</scope>
    <source>
        <strain evidence="13 14">DSM 29854</strain>
    </source>
</reference>
<evidence type="ECO:0000259" key="11">
    <source>
        <dbReference type="PROSITE" id="PS50046"/>
    </source>
</evidence>
<dbReference type="CDD" id="cd00082">
    <property type="entry name" value="HisKA"/>
    <property type="match status" value="1"/>
</dbReference>
<dbReference type="Pfam" id="PF08446">
    <property type="entry name" value="PAS_2"/>
    <property type="match status" value="1"/>
</dbReference>
<evidence type="ECO:0000256" key="9">
    <source>
        <dbReference type="ARBA" id="ARBA00022991"/>
    </source>
</evidence>
<evidence type="ECO:0000313" key="13">
    <source>
        <dbReference type="EMBL" id="MBA9075320.1"/>
    </source>
</evidence>
<keyword evidence="8 13" id="KW-0418">Kinase</keyword>
<dbReference type="InterPro" id="IPR016132">
    <property type="entry name" value="Phyto_chromo_attachment"/>
</dbReference>
<dbReference type="RefSeq" id="WP_182511116.1">
    <property type="nucleotide sequence ID" value="NZ_JACJIQ010000001.1"/>
</dbReference>
<sequence>MQNYQNHQVDLSNCDREPIHHIGRIQPHGFLLVLGQEHTVEQVSQNISTFLPFTPVQLLGQPLGAWATTSADKENWESLLSPQAQFPRLLELGGQPYLFCCHASEGKLVLEAERAAAYPDAAKLHHHRLLTQLHQNLNKLEELEPMAEALAHALREVLAYDRVNVTRFDEDWHTDVVAESRNSKLPSFIGHHFPASDIPAPARALLLQKHIRQIPNVHAQAAEIFPYLNPTTGQPTNILQSEFRNPSEIHLEYIKNTGVAATISFSILVKEELWGVVPCHHVEPVYVDVWRRQVCDQMVKMFSNVISSLQTRHSRELYLQLKEAGRHLISRLREGVKLTQAFGSTSPNILDITLGQGAAICIDQKIICAGQVPTREQIQDLVSWLAQEVPEGAFYTSQLSRIWPPAEAFKTVGSGLLALEISRYNKEYLLFFKPEIKETRTWAGNPEKQERGKEGYIHPRKSFEKWVEVIQGKSQPWLLGEREVAQLFLKDLVALRLRNQTVELEVLYKAVMQNAEQLQARNGQLEDFARIISHNLRSPLANIKSLLAYHAEEPGQESASFALQHIAQVTDNMNDTIQDLNTIVNLQLTHQTLPREDVPVAEVVEKELQNLAAVVQQTSAQVQLDLQAPTVFMPKIYLESILHNLLSNALKYHSPDRQPQVLVKTWEAGGKFHLAVSDNGLGMNLKKVGDKLFGLYKVFHYHKEAKGLGLYLTRLQVKSLDGDIQVQSQEGEGTTFEVVV</sequence>
<dbReference type="AlphaFoldDB" id="A0A839GAK6"/>
<comment type="similarity">
    <text evidence="2">In the N-terminal section; belongs to the phytochrome family.</text>
</comment>
<dbReference type="InterPro" id="IPR003661">
    <property type="entry name" value="HisK_dim/P_dom"/>
</dbReference>
<keyword evidence="10" id="KW-0675">Receptor</keyword>
<keyword evidence="9" id="KW-0157">Chromophore</keyword>
<dbReference type="SMART" id="SM00387">
    <property type="entry name" value="HATPase_c"/>
    <property type="match status" value="1"/>
</dbReference>
<dbReference type="PANTHER" id="PTHR43304:SF1">
    <property type="entry name" value="PAC DOMAIN-CONTAINING PROTEIN"/>
    <property type="match status" value="1"/>
</dbReference>
<evidence type="ECO:0000256" key="3">
    <source>
        <dbReference type="ARBA" id="ARBA00012438"/>
    </source>
</evidence>
<dbReference type="SUPFAM" id="SSF55781">
    <property type="entry name" value="GAF domain-like"/>
    <property type="match status" value="2"/>
</dbReference>
<evidence type="ECO:0000259" key="12">
    <source>
        <dbReference type="PROSITE" id="PS50109"/>
    </source>
</evidence>
<dbReference type="Gene3D" id="3.30.450.20">
    <property type="entry name" value="PAS domain"/>
    <property type="match status" value="1"/>
</dbReference>
<keyword evidence="7" id="KW-0808">Transferase</keyword>
<dbReference type="PRINTS" id="PR01033">
    <property type="entry name" value="PHYTOCHROME"/>
</dbReference>
<dbReference type="Pfam" id="PF00360">
    <property type="entry name" value="PHY"/>
    <property type="match status" value="1"/>
</dbReference>
<dbReference type="Gene3D" id="1.10.287.130">
    <property type="match status" value="1"/>
</dbReference>
<dbReference type="InterPro" id="IPR013515">
    <property type="entry name" value="Phytochrome_cen-reg"/>
</dbReference>
<dbReference type="EC" id="2.7.13.3" evidence="3"/>
<organism evidence="13 14">
    <name type="scientific">Rufibacter quisquiliarum</name>
    <dbReference type="NCBI Taxonomy" id="1549639"/>
    <lineage>
        <taxon>Bacteria</taxon>
        <taxon>Pseudomonadati</taxon>
        <taxon>Bacteroidota</taxon>
        <taxon>Cytophagia</taxon>
        <taxon>Cytophagales</taxon>
        <taxon>Hymenobacteraceae</taxon>
        <taxon>Rufibacter</taxon>
    </lineage>
</organism>
<keyword evidence="14" id="KW-1185">Reference proteome</keyword>
<dbReference type="Gene3D" id="3.30.565.10">
    <property type="entry name" value="Histidine kinase-like ATPase, C-terminal domain"/>
    <property type="match status" value="1"/>
</dbReference>
<dbReference type="InterPro" id="IPR005467">
    <property type="entry name" value="His_kinase_dom"/>
</dbReference>
<evidence type="ECO:0000256" key="2">
    <source>
        <dbReference type="ARBA" id="ARBA00006402"/>
    </source>
</evidence>
<feature type="domain" description="Histidine kinase" evidence="12">
    <location>
        <begin position="531"/>
        <end position="740"/>
    </location>
</feature>
<dbReference type="InterPro" id="IPR003018">
    <property type="entry name" value="GAF"/>
</dbReference>
<proteinExistence type="inferred from homology"/>
<keyword evidence="4" id="KW-0600">Photoreceptor protein</keyword>
<gene>
    <name evidence="13" type="ORF">FHS90_000017</name>
</gene>
<keyword evidence="6" id="KW-0716">Sensory transduction</keyword>
<dbReference type="PROSITE" id="PS50046">
    <property type="entry name" value="PHYTOCHROME_2"/>
    <property type="match status" value="1"/>
</dbReference>
<dbReference type="SUPFAM" id="SSF47384">
    <property type="entry name" value="Homodimeric domain of signal transducing histidine kinase"/>
    <property type="match status" value="1"/>
</dbReference>
<dbReference type="InterPro" id="IPR001294">
    <property type="entry name" value="Phytochrome"/>
</dbReference>
<evidence type="ECO:0000256" key="7">
    <source>
        <dbReference type="ARBA" id="ARBA00022679"/>
    </source>
</evidence>
<name>A0A839GAK6_9BACT</name>
<evidence type="ECO:0000256" key="10">
    <source>
        <dbReference type="ARBA" id="ARBA00023170"/>
    </source>
</evidence>
<dbReference type="InterPro" id="IPR043150">
    <property type="entry name" value="Phytochrome_PHY_sf"/>
</dbReference>
<evidence type="ECO:0000256" key="8">
    <source>
        <dbReference type="ARBA" id="ARBA00022777"/>
    </source>
</evidence>
<dbReference type="Gene3D" id="3.30.450.270">
    <property type="match status" value="1"/>
</dbReference>
<dbReference type="Pfam" id="PF02518">
    <property type="entry name" value="HATPase_c"/>
    <property type="match status" value="1"/>
</dbReference>
<evidence type="ECO:0000256" key="1">
    <source>
        <dbReference type="ARBA" id="ARBA00000085"/>
    </source>
</evidence>
<dbReference type="InterPro" id="IPR013654">
    <property type="entry name" value="PAS_2"/>
</dbReference>
<dbReference type="GO" id="GO:0006355">
    <property type="term" value="P:regulation of DNA-templated transcription"/>
    <property type="evidence" value="ECO:0007669"/>
    <property type="project" value="InterPro"/>
</dbReference>
<feature type="domain" description="Phytochrome chromophore attachment site" evidence="11">
    <location>
        <begin position="142"/>
        <end position="301"/>
    </location>
</feature>
<dbReference type="SUPFAM" id="SSF55874">
    <property type="entry name" value="ATPase domain of HSP90 chaperone/DNA topoisomerase II/histidine kinase"/>
    <property type="match status" value="1"/>
</dbReference>
<comment type="catalytic activity">
    <reaction evidence="1">
        <text>ATP + protein L-histidine = ADP + protein N-phospho-L-histidine.</text>
        <dbReference type="EC" id="2.7.13.3"/>
    </reaction>
</comment>
<dbReference type="SUPFAM" id="SSF55785">
    <property type="entry name" value="PYP-like sensor domain (PAS domain)"/>
    <property type="match status" value="1"/>
</dbReference>
<dbReference type="InterPro" id="IPR003594">
    <property type="entry name" value="HATPase_dom"/>
</dbReference>